<proteinExistence type="predicted"/>
<dbReference type="EMBL" id="FQZU01000006">
    <property type="protein sequence ID" value="SHJ29719.1"/>
    <property type="molecule type" value="Genomic_DNA"/>
</dbReference>
<dbReference type="AlphaFoldDB" id="A0A1M6I5M4"/>
<evidence type="ECO:0000313" key="3">
    <source>
        <dbReference type="Proteomes" id="UP000183994"/>
    </source>
</evidence>
<sequence>MEIFLLLAWGLIIGAAGIYAVARPQKTAEKIKNFYSKYPLIHYAGDRQLTARPGYVKTIGGVFIAMDVFIIVVLFTKGLS</sequence>
<evidence type="ECO:0000313" key="2">
    <source>
        <dbReference type="EMBL" id="SHJ29719.1"/>
    </source>
</evidence>
<gene>
    <name evidence="2" type="ORF">SAMN02745216_01361</name>
</gene>
<name>A0A1M6I5M4_9BACT</name>
<keyword evidence="1" id="KW-0812">Transmembrane</keyword>
<reference evidence="3" key="1">
    <citation type="submission" date="2016-11" db="EMBL/GenBank/DDBJ databases">
        <authorList>
            <person name="Varghese N."/>
            <person name="Submissions S."/>
        </authorList>
    </citation>
    <scope>NUCLEOTIDE SEQUENCE [LARGE SCALE GENOMIC DNA]</scope>
    <source>
        <strain evidence="3">DSM 16219</strain>
    </source>
</reference>
<evidence type="ECO:0000256" key="1">
    <source>
        <dbReference type="SAM" id="Phobius"/>
    </source>
</evidence>
<keyword evidence="3" id="KW-1185">Reference proteome</keyword>
<protein>
    <submittedName>
        <fullName evidence="2">Uncharacterized protein</fullName>
    </submittedName>
</protein>
<dbReference type="RefSeq" id="WP_073474314.1">
    <property type="nucleotide sequence ID" value="NZ_FQZU01000006.1"/>
</dbReference>
<accession>A0A1M6I5M4</accession>
<keyword evidence="1" id="KW-0472">Membrane</keyword>
<organism evidence="2 3">
    <name type="scientific">Desulfatibacillum alkenivorans DSM 16219</name>
    <dbReference type="NCBI Taxonomy" id="1121393"/>
    <lineage>
        <taxon>Bacteria</taxon>
        <taxon>Pseudomonadati</taxon>
        <taxon>Thermodesulfobacteriota</taxon>
        <taxon>Desulfobacteria</taxon>
        <taxon>Desulfobacterales</taxon>
        <taxon>Desulfatibacillaceae</taxon>
        <taxon>Desulfatibacillum</taxon>
    </lineage>
</organism>
<keyword evidence="1" id="KW-1133">Transmembrane helix</keyword>
<feature type="transmembrane region" description="Helical" evidence="1">
    <location>
        <begin position="55"/>
        <end position="75"/>
    </location>
</feature>
<dbReference type="Proteomes" id="UP000183994">
    <property type="component" value="Unassembled WGS sequence"/>
</dbReference>
<dbReference type="OrthoDB" id="9906033at2"/>